<protein>
    <submittedName>
        <fullName evidence="1">Uncharacterized protein</fullName>
    </submittedName>
</protein>
<dbReference type="AlphaFoldDB" id="A0A2A5ATT0"/>
<dbReference type="Proteomes" id="UP000218327">
    <property type="component" value="Unassembled WGS sequence"/>
</dbReference>
<sequence length="78" mass="9213">MANKVANIFANPHDVLRWQREVSISDAYLCNVELIRLQQELCMLNTIEEKENNVTLQQQCLEVISKYITREFLRELDS</sequence>
<gene>
    <name evidence="1" type="ORF">COA96_14120</name>
</gene>
<name>A0A2A5ATT0_9GAMM</name>
<evidence type="ECO:0000313" key="1">
    <source>
        <dbReference type="EMBL" id="PCJ22521.1"/>
    </source>
</evidence>
<comment type="caution">
    <text evidence="1">The sequence shown here is derived from an EMBL/GenBank/DDBJ whole genome shotgun (WGS) entry which is preliminary data.</text>
</comment>
<reference evidence="2" key="1">
    <citation type="submission" date="2017-08" db="EMBL/GenBank/DDBJ databases">
        <title>A dynamic microbial community with high functional redundancy inhabits the cold, oxic subseafloor aquifer.</title>
        <authorList>
            <person name="Tully B.J."/>
            <person name="Wheat C.G."/>
            <person name="Glazer B.T."/>
            <person name="Huber J.A."/>
        </authorList>
    </citation>
    <scope>NUCLEOTIDE SEQUENCE [LARGE SCALE GENOMIC DNA]</scope>
</reference>
<dbReference type="EMBL" id="NVVJ01000058">
    <property type="protein sequence ID" value="PCJ22521.1"/>
    <property type="molecule type" value="Genomic_DNA"/>
</dbReference>
<proteinExistence type="predicted"/>
<organism evidence="1 2">
    <name type="scientific">SAR86 cluster bacterium</name>
    <dbReference type="NCBI Taxonomy" id="2030880"/>
    <lineage>
        <taxon>Bacteria</taxon>
        <taxon>Pseudomonadati</taxon>
        <taxon>Pseudomonadota</taxon>
        <taxon>Gammaproteobacteria</taxon>
        <taxon>SAR86 cluster</taxon>
    </lineage>
</organism>
<evidence type="ECO:0000313" key="2">
    <source>
        <dbReference type="Proteomes" id="UP000218327"/>
    </source>
</evidence>
<accession>A0A2A5ATT0</accession>